<dbReference type="InterPro" id="IPR035906">
    <property type="entry name" value="MetI-like_sf"/>
</dbReference>
<keyword evidence="10" id="KW-1185">Reference proteome</keyword>
<reference evidence="9 10" key="1">
    <citation type="submission" date="2017-06" db="EMBL/GenBank/DDBJ databases">
        <title>Draft genome sequence of anaerobic fermentative bacterium Anaeromicrobium sediminis DY2726D isolated from West Pacific Ocean sediments.</title>
        <authorList>
            <person name="Zeng X."/>
        </authorList>
    </citation>
    <scope>NUCLEOTIDE SEQUENCE [LARGE SCALE GENOMIC DNA]</scope>
    <source>
        <strain evidence="9 10">DY2726D</strain>
    </source>
</reference>
<feature type="transmembrane region" description="Helical" evidence="7">
    <location>
        <begin position="12"/>
        <end position="33"/>
    </location>
</feature>
<dbReference type="PANTHER" id="PTHR43386:SF1">
    <property type="entry name" value="D,D-DIPEPTIDE TRANSPORT SYSTEM PERMEASE PROTEIN DDPC-RELATED"/>
    <property type="match status" value="1"/>
</dbReference>
<dbReference type="InterPro" id="IPR000515">
    <property type="entry name" value="MetI-like"/>
</dbReference>
<feature type="transmembrane region" description="Helical" evidence="7">
    <location>
        <begin position="115"/>
        <end position="133"/>
    </location>
</feature>
<protein>
    <submittedName>
        <fullName evidence="9">Peptide ABC transporter permease</fullName>
    </submittedName>
</protein>
<evidence type="ECO:0000256" key="7">
    <source>
        <dbReference type="RuleBase" id="RU363032"/>
    </source>
</evidence>
<dbReference type="CDD" id="cd06261">
    <property type="entry name" value="TM_PBP2"/>
    <property type="match status" value="1"/>
</dbReference>
<feature type="transmembrane region" description="Helical" evidence="7">
    <location>
        <begin position="139"/>
        <end position="155"/>
    </location>
</feature>
<keyword evidence="3" id="KW-1003">Cell membrane</keyword>
<keyword evidence="5 7" id="KW-1133">Transmembrane helix</keyword>
<dbReference type="Proteomes" id="UP000216024">
    <property type="component" value="Unassembled WGS sequence"/>
</dbReference>
<feature type="domain" description="ABC transmembrane type-1" evidence="8">
    <location>
        <begin position="73"/>
        <end position="262"/>
    </location>
</feature>
<keyword evidence="4 7" id="KW-0812">Transmembrane</keyword>
<keyword evidence="2 7" id="KW-0813">Transport</keyword>
<evidence type="ECO:0000256" key="4">
    <source>
        <dbReference type="ARBA" id="ARBA00022692"/>
    </source>
</evidence>
<dbReference type="InterPro" id="IPR025966">
    <property type="entry name" value="OppC_N"/>
</dbReference>
<accession>A0A267MG88</accession>
<comment type="caution">
    <text evidence="9">The sequence shown here is derived from an EMBL/GenBank/DDBJ whole genome shotgun (WGS) entry which is preliminary data.</text>
</comment>
<dbReference type="GO" id="GO:0055085">
    <property type="term" value="P:transmembrane transport"/>
    <property type="evidence" value="ECO:0007669"/>
    <property type="project" value="InterPro"/>
</dbReference>
<evidence type="ECO:0000259" key="8">
    <source>
        <dbReference type="PROSITE" id="PS50928"/>
    </source>
</evidence>
<organism evidence="9 10">
    <name type="scientific">Anaeromicrobium sediminis</name>
    <dbReference type="NCBI Taxonomy" id="1478221"/>
    <lineage>
        <taxon>Bacteria</taxon>
        <taxon>Bacillati</taxon>
        <taxon>Bacillota</taxon>
        <taxon>Clostridia</taxon>
        <taxon>Peptostreptococcales</taxon>
        <taxon>Thermotaleaceae</taxon>
        <taxon>Anaeromicrobium</taxon>
    </lineage>
</organism>
<dbReference type="OrthoDB" id="9783218at2"/>
<evidence type="ECO:0000256" key="3">
    <source>
        <dbReference type="ARBA" id="ARBA00022475"/>
    </source>
</evidence>
<dbReference type="SUPFAM" id="SSF161098">
    <property type="entry name" value="MetI-like"/>
    <property type="match status" value="1"/>
</dbReference>
<sequence length="275" mass="29605">MEALKRLRRSKLAMIGLGMIVILVLSALCAPIISPYEYDAQDLENAFQSPSKEHLFGTDEFGRDIFSRMIWGSRISLSVGFLAVSISLIIGGLLGAISGYYGGRIDNVIMRSMDVLLSIPSILLAISIAASLGPGLRNLMIAVGISSIPGYARLVRASVLTIREMEYIEAAKSVGSSDFRIIMKHILPNCLAPIIVQATLGVAFAILTAAGLSFIGLGIQPPTPEWGAMLSGGRLYIRDYAYMTLFPGLAIMITILALNFLGDGLRDALDPKLRN</sequence>
<evidence type="ECO:0000256" key="6">
    <source>
        <dbReference type="ARBA" id="ARBA00023136"/>
    </source>
</evidence>
<evidence type="ECO:0000313" key="10">
    <source>
        <dbReference type="Proteomes" id="UP000216024"/>
    </source>
</evidence>
<comment type="similarity">
    <text evidence="7">Belongs to the binding-protein-dependent transport system permease family.</text>
</comment>
<dbReference type="GO" id="GO:0005886">
    <property type="term" value="C:plasma membrane"/>
    <property type="evidence" value="ECO:0007669"/>
    <property type="project" value="UniProtKB-SubCell"/>
</dbReference>
<evidence type="ECO:0000256" key="1">
    <source>
        <dbReference type="ARBA" id="ARBA00004651"/>
    </source>
</evidence>
<gene>
    <name evidence="9" type="ORF">CCE28_14815</name>
</gene>
<dbReference type="InterPro" id="IPR050366">
    <property type="entry name" value="BP-dependent_transpt_permease"/>
</dbReference>
<keyword evidence="6 7" id="KW-0472">Membrane</keyword>
<feature type="transmembrane region" description="Helical" evidence="7">
    <location>
        <begin position="79"/>
        <end position="103"/>
    </location>
</feature>
<evidence type="ECO:0000256" key="2">
    <source>
        <dbReference type="ARBA" id="ARBA00022448"/>
    </source>
</evidence>
<evidence type="ECO:0000256" key="5">
    <source>
        <dbReference type="ARBA" id="ARBA00022989"/>
    </source>
</evidence>
<comment type="subcellular location">
    <subcellularLocation>
        <location evidence="1 7">Cell membrane</location>
        <topology evidence="1 7">Multi-pass membrane protein</topology>
    </subcellularLocation>
</comment>
<evidence type="ECO:0000313" key="9">
    <source>
        <dbReference type="EMBL" id="PAB58589.1"/>
    </source>
</evidence>
<dbReference type="PROSITE" id="PS50928">
    <property type="entry name" value="ABC_TM1"/>
    <property type="match status" value="1"/>
</dbReference>
<name>A0A267MG88_9FIRM</name>
<proteinExistence type="inferred from homology"/>
<dbReference type="Pfam" id="PF12911">
    <property type="entry name" value="OppC_N"/>
    <property type="match status" value="1"/>
</dbReference>
<dbReference type="PANTHER" id="PTHR43386">
    <property type="entry name" value="OLIGOPEPTIDE TRANSPORT SYSTEM PERMEASE PROTEIN APPC"/>
    <property type="match status" value="1"/>
</dbReference>
<dbReference type="AlphaFoldDB" id="A0A267MG88"/>
<dbReference type="EMBL" id="NIBG01000014">
    <property type="protein sequence ID" value="PAB58589.1"/>
    <property type="molecule type" value="Genomic_DNA"/>
</dbReference>
<dbReference type="Gene3D" id="1.10.3720.10">
    <property type="entry name" value="MetI-like"/>
    <property type="match status" value="1"/>
</dbReference>
<feature type="transmembrane region" description="Helical" evidence="7">
    <location>
        <begin position="190"/>
        <end position="220"/>
    </location>
</feature>
<feature type="transmembrane region" description="Helical" evidence="7">
    <location>
        <begin position="240"/>
        <end position="262"/>
    </location>
</feature>
<dbReference type="Pfam" id="PF00528">
    <property type="entry name" value="BPD_transp_1"/>
    <property type="match status" value="1"/>
</dbReference>